<organism evidence="2 3">
    <name type="scientific">Fusarium flagelliforme</name>
    <dbReference type="NCBI Taxonomy" id="2675880"/>
    <lineage>
        <taxon>Eukaryota</taxon>
        <taxon>Fungi</taxon>
        <taxon>Dikarya</taxon>
        <taxon>Ascomycota</taxon>
        <taxon>Pezizomycotina</taxon>
        <taxon>Sordariomycetes</taxon>
        <taxon>Hypocreomycetidae</taxon>
        <taxon>Hypocreales</taxon>
        <taxon>Nectriaceae</taxon>
        <taxon>Fusarium</taxon>
        <taxon>Fusarium incarnatum-equiseti species complex</taxon>
    </lineage>
</organism>
<feature type="chain" id="PRO_5017320547" evidence="1">
    <location>
        <begin position="22"/>
        <end position="156"/>
    </location>
</feature>
<dbReference type="EMBL" id="PXXK01000188">
    <property type="protein sequence ID" value="RFN49036.1"/>
    <property type="molecule type" value="Genomic_DNA"/>
</dbReference>
<name>A0A395MM64_9HYPO</name>
<evidence type="ECO:0000256" key="1">
    <source>
        <dbReference type="SAM" id="SignalP"/>
    </source>
</evidence>
<sequence>MRYLRSITAMQWLSFTATILTFVVVEESIESILEQGFQMFIGYKDFMAELDTAQARYVSTVLAGFYFLSKAVKLFLWVPATVAAVQAVPKVDAGGSDGRTQEFWADMMSCLKTIPFTLWWRFGIYYGVAAVIDASTRVVHTTFHINIVRGGLENSI</sequence>
<feature type="signal peptide" evidence="1">
    <location>
        <begin position="1"/>
        <end position="21"/>
    </location>
</feature>
<keyword evidence="3" id="KW-1185">Reference proteome</keyword>
<comment type="caution">
    <text evidence="2">The sequence shown here is derived from an EMBL/GenBank/DDBJ whole genome shotgun (WGS) entry which is preliminary data.</text>
</comment>
<keyword evidence="1" id="KW-0732">Signal</keyword>
<accession>A0A395MM64</accession>
<reference evidence="2 3" key="1">
    <citation type="journal article" date="2018" name="PLoS Pathog.">
        <title>Evolution of structural diversity of trichothecenes, a family of toxins produced by plant pathogenic and entomopathogenic fungi.</title>
        <authorList>
            <person name="Proctor R.H."/>
            <person name="McCormick S.P."/>
            <person name="Kim H.S."/>
            <person name="Cardoza R.E."/>
            <person name="Stanley A.M."/>
            <person name="Lindo L."/>
            <person name="Kelly A."/>
            <person name="Brown D.W."/>
            <person name="Lee T."/>
            <person name="Vaughan M.M."/>
            <person name="Alexander N.J."/>
            <person name="Busman M."/>
            <person name="Gutierrez S."/>
        </authorList>
    </citation>
    <scope>NUCLEOTIDE SEQUENCE [LARGE SCALE GENOMIC DNA]</scope>
    <source>
        <strain evidence="2 3">NRRL 13405</strain>
    </source>
</reference>
<dbReference type="Proteomes" id="UP000265631">
    <property type="component" value="Unassembled WGS sequence"/>
</dbReference>
<proteinExistence type="predicted"/>
<dbReference type="AlphaFoldDB" id="A0A395MM64"/>
<gene>
    <name evidence="2" type="ORF">FIE12Z_6676</name>
</gene>
<evidence type="ECO:0000313" key="3">
    <source>
        <dbReference type="Proteomes" id="UP000265631"/>
    </source>
</evidence>
<protein>
    <submittedName>
        <fullName evidence="2">Uncharacterized protein</fullName>
    </submittedName>
</protein>
<evidence type="ECO:0000313" key="2">
    <source>
        <dbReference type="EMBL" id="RFN49036.1"/>
    </source>
</evidence>